<proteinExistence type="predicted"/>
<feature type="transmembrane region" description="Helical" evidence="1">
    <location>
        <begin position="56"/>
        <end position="76"/>
    </location>
</feature>
<keyword evidence="3" id="KW-1185">Reference proteome</keyword>
<organism evidence="2 3">
    <name type="scientific">Koribacter versatilis (strain Ellin345)</name>
    <dbReference type="NCBI Taxonomy" id="204669"/>
    <lineage>
        <taxon>Bacteria</taxon>
        <taxon>Pseudomonadati</taxon>
        <taxon>Acidobacteriota</taxon>
        <taxon>Terriglobia</taxon>
        <taxon>Terriglobales</taxon>
        <taxon>Candidatus Korobacteraceae</taxon>
        <taxon>Candidatus Korobacter</taxon>
    </lineage>
</organism>
<evidence type="ECO:0000313" key="2">
    <source>
        <dbReference type="EMBL" id="ABF42879.1"/>
    </source>
</evidence>
<dbReference type="KEGG" id="aba:Acid345_3879"/>
<feature type="transmembrane region" description="Helical" evidence="1">
    <location>
        <begin position="29"/>
        <end position="49"/>
    </location>
</feature>
<gene>
    <name evidence="2" type="ordered locus">Acid345_3879</name>
</gene>
<evidence type="ECO:0000313" key="3">
    <source>
        <dbReference type="Proteomes" id="UP000002432"/>
    </source>
</evidence>
<evidence type="ECO:0000256" key="1">
    <source>
        <dbReference type="SAM" id="Phobius"/>
    </source>
</evidence>
<dbReference type="Proteomes" id="UP000002432">
    <property type="component" value="Chromosome"/>
</dbReference>
<dbReference type="EMBL" id="CP000360">
    <property type="protein sequence ID" value="ABF42879.1"/>
    <property type="molecule type" value="Genomic_DNA"/>
</dbReference>
<dbReference type="AlphaFoldDB" id="Q1IJS1"/>
<feature type="transmembrane region" description="Helical" evidence="1">
    <location>
        <begin position="107"/>
        <end position="125"/>
    </location>
</feature>
<dbReference type="HOGENOM" id="CLU_1914303_0_0_0"/>
<reference evidence="2 3" key="1">
    <citation type="journal article" date="2009" name="Appl. Environ. Microbiol.">
        <title>Three genomes from the phylum Acidobacteria provide insight into the lifestyles of these microorganisms in soils.</title>
        <authorList>
            <person name="Ward N.L."/>
            <person name="Challacombe J.F."/>
            <person name="Janssen P.H."/>
            <person name="Henrissat B."/>
            <person name="Coutinho P.M."/>
            <person name="Wu M."/>
            <person name="Xie G."/>
            <person name="Haft D.H."/>
            <person name="Sait M."/>
            <person name="Badger J."/>
            <person name="Barabote R.D."/>
            <person name="Bradley B."/>
            <person name="Brettin T.S."/>
            <person name="Brinkac L.M."/>
            <person name="Bruce D."/>
            <person name="Creasy T."/>
            <person name="Daugherty S.C."/>
            <person name="Davidsen T.M."/>
            <person name="DeBoy R.T."/>
            <person name="Detter J.C."/>
            <person name="Dodson R.J."/>
            <person name="Durkin A.S."/>
            <person name="Ganapathy A."/>
            <person name="Gwinn-Giglio M."/>
            <person name="Han C.S."/>
            <person name="Khouri H."/>
            <person name="Kiss H."/>
            <person name="Kothari S.P."/>
            <person name="Madupu R."/>
            <person name="Nelson K.E."/>
            <person name="Nelson W.C."/>
            <person name="Paulsen I."/>
            <person name="Penn K."/>
            <person name="Ren Q."/>
            <person name="Rosovitz M.J."/>
            <person name="Selengut J.D."/>
            <person name="Shrivastava S."/>
            <person name="Sullivan S.A."/>
            <person name="Tapia R."/>
            <person name="Thompson L.S."/>
            <person name="Watkins K.L."/>
            <person name="Yang Q."/>
            <person name="Yu C."/>
            <person name="Zafar N."/>
            <person name="Zhou L."/>
            <person name="Kuske C.R."/>
        </authorList>
    </citation>
    <scope>NUCLEOTIDE SEQUENCE [LARGE SCALE GENOMIC DNA]</scope>
    <source>
        <strain evidence="2 3">Ellin345</strain>
    </source>
</reference>
<keyword evidence="1" id="KW-0812">Transmembrane</keyword>
<name>Q1IJS1_KORVE</name>
<keyword evidence="1" id="KW-0472">Membrane</keyword>
<dbReference type="EnsemblBacteria" id="ABF42879">
    <property type="protein sequence ID" value="ABF42879"/>
    <property type="gene ID" value="Acid345_3879"/>
</dbReference>
<protein>
    <submittedName>
        <fullName evidence="2">Uncharacterized protein</fullName>
    </submittedName>
</protein>
<accession>Q1IJS1</accession>
<sequence>MIIAGLFAVPLALIHVPLSAFGMMLVGWIATALILGLALAYLLIGFGLLRLKRAAWVAAIALLVLFAVNAIVDASIPGTHAKMLEAMKSTPLFSQQANRPAPPEMPLALKLLPISLLAIPLWFLIRRREAFE</sequence>
<keyword evidence="1" id="KW-1133">Transmembrane helix</keyword>